<reference evidence="3" key="2">
    <citation type="submission" date="2015-01" db="EMBL/GenBank/DDBJ databases">
        <title>Evolutionary Origins and Diversification of the Mycorrhizal Mutualists.</title>
        <authorList>
            <consortium name="DOE Joint Genome Institute"/>
            <consortium name="Mycorrhizal Genomics Consortium"/>
            <person name="Kohler A."/>
            <person name="Kuo A."/>
            <person name="Nagy L.G."/>
            <person name="Floudas D."/>
            <person name="Copeland A."/>
            <person name="Barry K.W."/>
            <person name="Cichocki N."/>
            <person name="Veneault-Fourrey C."/>
            <person name="LaButti K."/>
            <person name="Lindquist E.A."/>
            <person name="Lipzen A."/>
            <person name="Lundell T."/>
            <person name="Morin E."/>
            <person name="Murat C."/>
            <person name="Riley R."/>
            <person name="Ohm R."/>
            <person name="Sun H."/>
            <person name="Tunlid A."/>
            <person name="Henrissat B."/>
            <person name="Grigoriev I.V."/>
            <person name="Hibbett D.S."/>
            <person name="Martin F."/>
        </authorList>
    </citation>
    <scope>NUCLEOTIDE SEQUENCE [LARGE SCALE GENOMIC DNA]</scope>
    <source>
        <strain evidence="3">LaAM-08-1</strain>
    </source>
</reference>
<dbReference type="InterPro" id="IPR002575">
    <property type="entry name" value="Aminoglycoside_PTrfase"/>
</dbReference>
<organism evidence="2 3">
    <name type="scientific">Laccaria amethystina LaAM-08-1</name>
    <dbReference type="NCBI Taxonomy" id="1095629"/>
    <lineage>
        <taxon>Eukaryota</taxon>
        <taxon>Fungi</taxon>
        <taxon>Dikarya</taxon>
        <taxon>Basidiomycota</taxon>
        <taxon>Agaricomycotina</taxon>
        <taxon>Agaricomycetes</taxon>
        <taxon>Agaricomycetidae</taxon>
        <taxon>Agaricales</taxon>
        <taxon>Agaricineae</taxon>
        <taxon>Hydnangiaceae</taxon>
        <taxon>Laccaria</taxon>
    </lineage>
</organism>
<dbReference type="Proteomes" id="UP000054477">
    <property type="component" value="Unassembled WGS sequence"/>
</dbReference>
<dbReference type="HOGENOM" id="CLU_021768_2_1_1"/>
<gene>
    <name evidence="2" type="ORF">K443DRAFT_15820</name>
</gene>
<evidence type="ECO:0000313" key="3">
    <source>
        <dbReference type="Proteomes" id="UP000054477"/>
    </source>
</evidence>
<sequence length="297" mass="33825">MATVNPSSQASNIPVERLPSWAEISFLSDEELFALYNICELRFPQPSFTRFTSVRRIALDAVMKAGGFQSDSEPLTMSLVRESTAIPVPAIRRFLNMGGRKGFIMDYIQGETVSDIWSTLGLFQRACLVWTVRRYVRQLRHVLVPGTTRSEQFPGPIGREPQLCYGPMFSSDWGGGPFTSYDDLTSWFMHKLDVNRNVKKSPQGSISFDSSFPLVLTHLDLSPRNVIIDDNSQIWLIDWEHAGFYPQWFEHTAMCNAGWEIFGRWEGLVIGFIAGWYERQTSFVSQIGWAIHTGHLL</sequence>
<dbReference type="InterPro" id="IPR011009">
    <property type="entry name" value="Kinase-like_dom_sf"/>
</dbReference>
<evidence type="ECO:0000313" key="2">
    <source>
        <dbReference type="EMBL" id="KIJ89747.1"/>
    </source>
</evidence>
<name>A0A0C9WZB9_9AGAR</name>
<feature type="domain" description="Aminoglycoside phosphotransferase" evidence="1">
    <location>
        <begin position="211"/>
        <end position="260"/>
    </location>
</feature>
<dbReference type="PANTHER" id="PTHR21310:SF39">
    <property type="entry name" value="AMINOGLYCOSIDE PHOSPHOTRANSFERASE DOMAIN-CONTAINING PROTEIN"/>
    <property type="match status" value="1"/>
</dbReference>
<dbReference type="InterPro" id="IPR051678">
    <property type="entry name" value="AGP_Transferase"/>
</dbReference>
<dbReference type="PANTHER" id="PTHR21310">
    <property type="entry name" value="AMINOGLYCOSIDE PHOSPHOTRANSFERASE-RELATED-RELATED"/>
    <property type="match status" value="1"/>
</dbReference>
<dbReference type="SUPFAM" id="SSF56112">
    <property type="entry name" value="Protein kinase-like (PK-like)"/>
    <property type="match status" value="1"/>
</dbReference>
<keyword evidence="3" id="KW-1185">Reference proteome</keyword>
<protein>
    <recommendedName>
        <fullName evidence="1">Aminoglycoside phosphotransferase domain-containing protein</fullName>
    </recommendedName>
</protein>
<dbReference type="AlphaFoldDB" id="A0A0C9WZB9"/>
<evidence type="ECO:0000259" key="1">
    <source>
        <dbReference type="Pfam" id="PF01636"/>
    </source>
</evidence>
<accession>A0A0C9WZB9</accession>
<dbReference type="EMBL" id="KN839459">
    <property type="protein sequence ID" value="KIJ89747.1"/>
    <property type="molecule type" value="Genomic_DNA"/>
</dbReference>
<dbReference type="Gene3D" id="3.90.1200.10">
    <property type="match status" value="1"/>
</dbReference>
<dbReference type="OrthoDB" id="8300194at2759"/>
<dbReference type="STRING" id="1095629.A0A0C9WZB9"/>
<reference evidence="2 3" key="1">
    <citation type="submission" date="2014-04" db="EMBL/GenBank/DDBJ databases">
        <authorList>
            <consortium name="DOE Joint Genome Institute"/>
            <person name="Kuo A."/>
            <person name="Kohler A."/>
            <person name="Nagy L.G."/>
            <person name="Floudas D."/>
            <person name="Copeland A."/>
            <person name="Barry K.W."/>
            <person name="Cichocki N."/>
            <person name="Veneault-Fourrey C."/>
            <person name="LaButti K."/>
            <person name="Lindquist E.A."/>
            <person name="Lipzen A."/>
            <person name="Lundell T."/>
            <person name="Morin E."/>
            <person name="Murat C."/>
            <person name="Sun H."/>
            <person name="Tunlid A."/>
            <person name="Henrissat B."/>
            <person name="Grigoriev I.V."/>
            <person name="Hibbett D.S."/>
            <person name="Martin F."/>
            <person name="Nordberg H.P."/>
            <person name="Cantor M.N."/>
            <person name="Hua S.X."/>
        </authorList>
    </citation>
    <scope>NUCLEOTIDE SEQUENCE [LARGE SCALE GENOMIC DNA]</scope>
    <source>
        <strain evidence="2 3">LaAM-08-1</strain>
    </source>
</reference>
<dbReference type="Pfam" id="PF01636">
    <property type="entry name" value="APH"/>
    <property type="match status" value="1"/>
</dbReference>
<proteinExistence type="predicted"/>